<dbReference type="InterPro" id="IPR036047">
    <property type="entry name" value="F-box-like_dom_sf"/>
</dbReference>
<evidence type="ECO:0000256" key="1">
    <source>
        <dbReference type="PROSITE-ProRule" id="PRU00047"/>
    </source>
</evidence>
<dbReference type="GO" id="GO:0008270">
    <property type="term" value="F:zinc ion binding"/>
    <property type="evidence" value="ECO:0007669"/>
    <property type="project" value="UniProtKB-KW"/>
</dbReference>
<dbReference type="SMART" id="SM00256">
    <property type="entry name" value="FBOX"/>
    <property type="match status" value="1"/>
</dbReference>
<dbReference type="Pfam" id="PF14392">
    <property type="entry name" value="zf-CCHC_4"/>
    <property type="match status" value="1"/>
</dbReference>
<feature type="compositionally biased region" description="Polar residues" evidence="2">
    <location>
        <begin position="423"/>
        <end position="438"/>
    </location>
</feature>
<evidence type="ECO:0008006" key="7">
    <source>
        <dbReference type="Google" id="ProtNLM"/>
    </source>
</evidence>
<dbReference type="PROSITE" id="PS50181">
    <property type="entry name" value="FBOX"/>
    <property type="match status" value="1"/>
</dbReference>
<dbReference type="OrthoDB" id="1939268at2759"/>
<protein>
    <recommendedName>
        <fullName evidence="7">CCHC-type domain-containing protein</fullName>
    </recommendedName>
</protein>
<feature type="region of interest" description="Disordered" evidence="2">
    <location>
        <begin position="364"/>
        <end position="401"/>
    </location>
</feature>
<dbReference type="PROSITE" id="PS50158">
    <property type="entry name" value="ZF_CCHC"/>
    <property type="match status" value="1"/>
</dbReference>
<dbReference type="Pfam" id="PF00646">
    <property type="entry name" value="F-box"/>
    <property type="match status" value="1"/>
</dbReference>
<dbReference type="InterPro" id="IPR001878">
    <property type="entry name" value="Znf_CCHC"/>
</dbReference>
<feature type="compositionally biased region" description="Basic residues" evidence="2">
    <location>
        <begin position="460"/>
        <end position="471"/>
    </location>
</feature>
<accession>A0A9Q0G3V9</accession>
<feature type="compositionally biased region" description="Polar residues" evidence="2">
    <location>
        <begin position="378"/>
        <end position="401"/>
    </location>
</feature>
<feature type="region of interest" description="Disordered" evidence="2">
    <location>
        <begin position="416"/>
        <end position="438"/>
    </location>
</feature>
<proteinExistence type="predicted"/>
<dbReference type="AlphaFoldDB" id="A0A9Q0G3V9"/>
<organism evidence="5 6">
    <name type="scientific">Turnera subulata</name>
    <dbReference type="NCBI Taxonomy" id="218843"/>
    <lineage>
        <taxon>Eukaryota</taxon>
        <taxon>Viridiplantae</taxon>
        <taxon>Streptophyta</taxon>
        <taxon>Embryophyta</taxon>
        <taxon>Tracheophyta</taxon>
        <taxon>Spermatophyta</taxon>
        <taxon>Magnoliopsida</taxon>
        <taxon>eudicotyledons</taxon>
        <taxon>Gunneridae</taxon>
        <taxon>Pentapetalae</taxon>
        <taxon>rosids</taxon>
        <taxon>fabids</taxon>
        <taxon>Malpighiales</taxon>
        <taxon>Passifloraceae</taxon>
        <taxon>Turnera</taxon>
    </lineage>
</organism>
<feature type="domain" description="CCHC-type" evidence="3">
    <location>
        <begin position="324"/>
        <end position="337"/>
    </location>
</feature>
<dbReference type="GO" id="GO:0003676">
    <property type="term" value="F:nucleic acid binding"/>
    <property type="evidence" value="ECO:0007669"/>
    <property type="project" value="InterPro"/>
</dbReference>
<feature type="compositionally biased region" description="Basic and acidic residues" evidence="2">
    <location>
        <begin position="367"/>
        <end position="377"/>
    </location>
</feature>
<dbReference type="InterPro" id="IPR040256">
    <property type="entry name" value="At4g02000-like"/>
</dbReference>
<reference evidence="5" key="1">
    <citation type="submission" date="2022-02" db="EMBL/GenBank/DDBJ databases">
        <authorList>
            <person name="Henning P.M."/>
            <person name="McCubbin A.G."/>
            <person name="Shore J.S."/>
        </authorList>
    </citation>
    <scope>NUCLEOTIDE SEQUENCE</scope>
    <source>
        <strain evidence="5">F60SS</strain>
        <tissue evidence="5">Leaves</tissue>
    </source>
</reference>
<feature type="domain" description="F-box" evidence="4">
    <location>
        <begin position="1"/>
        <end position="46"/>
    </location>
</feature>
<keyword evidence="1" id="KW-0479">Metal-binding</keyword>
<dbReference type="InterPro" id="IPR001810">
    <property type="entry name" value="F-box_dom"/>
</dbReference>
<evidence type="ECO:0000259" key="3">
    <source>
        <dbReference type="PROSITE" id="PS50158"/>
    </source>
</evidence>
<sequence length="491" mass="55261">MANPTLPSVIVEEILEMLPSKSIHRFRQVSKSWSSFLAVLATEKNLPATISDRQKIGDIDHDRWICACGFGYDSVVDDYKVFITTKPAPNGVTWDNPDEETDETGGVFLNIKFSEFRKTIAYTEALTSPYAPLEIKQLQTSVKESGATSTQQYGGEVEATGEKEDMIFLVEDEETENVEVNHSLLCRVLGMKSGNPQAFTGMMKNLWCLAKGIEATQITRTSFLFQFNSGRDVRKIQLCKAPFWVRIYDVPWKARIEQNVLPICRKVGEYVEFDEDGVLGSGSFIRARIRVNVEKPLAKEIVTKRANGSSVRIYFRYERLPNFCYHCGRLGHLLKDCMFINDNDEEAEIGIPYGEWLRASPKKPFRMRSDKGSDKDLGNQTSSLSIASKNAGSPYSQPSVTRTCNAQRKLKFDHGPADEHELQSLTPKNQNILTPGPASNHQYELLESIHKQAVTPSKPTKPHTPGKKRRSLATLDSNLLDNHTHPTNKPI</sequence>
<gene>
    <name evidence="5" type="ORF">Tsubulata_046969</name>
</gene>
<dbReference type="EMBL" id="JAKUCV010002320">
    <property type="protein sequence ID" value="KAJ4843079.1"/>
    <property type="molecule type" value="Genomic_DNA"/>
</dbReference>
<feature type="region of interest" description="Disordered" evidence="2">
    <location>
        <begin position="452"/>
        <end position="491"/>
    </location>
</feature>
<keyword evidence="6" id="KW-1185">Reference proteome</keyword>
<keyword evidence="1" id="KW-0862">Zinc</keyword>
<dbReference type="Proteomes" id="UP001141552">
    <property type="component" value="Unassembled WGS sequence"/>
</dbReference>
<name>A0A9Q0G3V9_9ROSI</name>
<dbReference type="PANTHER" id="PTHR31286:SF167">
    <property type="entry name" value="OS09G0268800 PROTEIN"/>
    <property type="match status" value="1"/>
</dbReference>
<evidence type="ECO:0000313" key="6">
    <source>
        <dbReference type="Proteomes" id="UP001141552"/>
    </source>
</evidence>
<comment type="caution">
    <text evidence="5">The sequence shown here is derived from an EMBL/GenBank/DDBJ whole genome shotgun (WGS) entry which is preliminary data.</text>
</comment>
<keyword evidence="1" id="KW-0863">Zinc-finger</keyword>
<evidence type="ECO:0000259" key="4">
    <source>
        <dbReference type="PROSITE" id="PS50181"/>
    </source>
</evidence>
<reference evidence="5" key="2">
    <citation type="journal article" date="2023" name="Plants (Basel)">
        <title>Annotation of the Turnera subulata (Passifloraceae) Draft Genome Reveals the S-Locus Evolved after the Divergence of Turneroideae from Passifloroideae in a Stepwise Manner.</title>
        <authorList>
            <person name="Henning P.M."/>
            <person name="Roalson E.H."/>
            <person name="Mir W."/>
            <person name="McCubbin A.G."/>
            <person name="Shore J.S."/>
        </authorList>
    </citation>
    <scope>NUCLEOTIDE SEQUENCE</scope>
    <source>
        <strain evidence="5">F60SS</strain>
    </source>
</reference>
<feature type="compositionally biased region" description="Polar residues" evidence="2">
    <location>
        <begin position="474"/>
        <end position="491"/>
    </location>
</feature>
<evidence type="ECO:0000256" key="2">
    <source>
        <dbReference type="SAM" id="MobiDB-lite"/>
    </source>
</evidence>
<evidence type="ECO:0000313" key="5">
    <source>
        <dbReference type="EMBL" id="KAJ4843079.1"/>
    </source>
</evidence>
<dbReference type="SUPFAM" id="SSF81383">
    <property type="entry name" value="F-box domain"/>
    <property type="match status" value="1"/>
</dbReference>
<dbReference type="InterPro" id="IPR025836">
    <property type="entry name" value="Zn_knuckle_CX2CX4HX4C"/>
</dbReference>
<dbReference type="PANTHER" id="PTHR31286">
    <property type="entry name" value="GLYCINE-RICH CELL WALL STRUCTURAL PROTEIN 1.8-LIKE"/>
    <property type="match status" value="1"/>
</dbReference>